<proteinExistence type="predicted"/>
<comment type="caution">
    <text evidence="1">The sequence shown here is derived from an EMBL/GenBank/DDBJ whole genome shotgun (WGS) entry which is preliminary data.</text>
</comment>
<dbReference type="Pfam" id="PF14022">
    <property type="entry name" value="DUF4238"/>
    <property type="match status" value="1"/>
</dbReference>
<dbReference type="EMBL" id="JAMTCJ010000004">
    <property type="protein sequence ID" value="MCP2178690.1"/>
    <property type="molecule type" value="Genomic_DNA"/>
</dbReference>
<accession>A0ABT1HL85</accession>
<reference evidence="1 2" key="1">
    <citation type="submission" date="2022-06" db="EMBL/GenBank/DDBJ databases">
        <title>Genomic Encyclopedia of Archaeal and Bacterial Type Strains, Phase II (KMG-II): from individual species to whole genera.</title>
        <authorList>
            <person name="Goeker M."/>
        </authorList>
    </citation>
    <scope>NUCLEOTIDE SEQUENCE [LARGE SCALE GENOMIC DNA]</scope>
    <source>
        <strain evidence="1 2">DSM 44693</strain>
    </source>
</reference>
<protein>
    <recommendedName>
        <fullName evidence="3">DUF4238 domain-containing protein</fullName>
    </recommendedName>
</protein>
<organism evidence="1 2">
    <name type="scientific">Williamsia maris</name>
    <dbReference type="NCBI Taxonomy" id="72806"/>
    <lineage>
        <taxon>Bacteria</taxon>
        <taxon>Bacillati</taxon>
        <taxon>Actinomycetota</taxon>
        <taxon>Actinomycetes</taxon>
        <taxon>Mycobacteriales</taxon>
        <taxon>Nocardiaceae</taxon>
        <taxon>Williamsia</taxon>
    </lineage>
</organism>
<evidence type="ECO:0000313" key="1">
    <source>
        <dbReference type="EMBL" id="MCP2178690.1"/>
    </source>
</evidence>
<evidence type="ECO:0000313" key="2">
    <source>
        <dbReference type="Proteomes" id="UP001206895"/>
    </source>
</evidence>
<sequence length="317" mass="35326">MPNIAKLHHTVPKFYLRGFADMDERITTVRLPGDKRFTQVIGKTAATNHFYTVQDHPEGPDVIEKALAAVESSAASIFRSIVDGVWPLPEEQRLELGYFLAMQAVRGPDQRKMLGHMLAQMARLEAMAASGDRARPWAKRRLGLDLNDEQAARYREQAANPQGPYRVPAPVHIKQMAELPEKLVKYLVGRPWTLVRFDKRSLITNDAPVGLVRQPEDGATEMGVGFMTAWGITFPVTRKLGLVMSDIAPLVEAGVPVERVWSGAFDVAQEGSTAYEKLINETTVDMASECIYHHPDDKKYVPEPLPEATYANGYGDE</sequence>
<dbReference type="RefSeq" id="WP_253663555.1">
    <property type="nucleotide sequence ID" value="NZ_BAAAJQ010000002.1"/>
</dbReference>
<name>A0ABT1HL85_9NOCA</name>
<dbReference type="InterPro" id="IPR025332">
    <property type="entry name" value="DUF4238"/>
</dbReference>
<keyword evidence="2" id="KW-1185">Reference proteome</keyword>
<gene>
    <name evidence="1" type="ORF">LX13_004531</name>
</gene>
<evidence type="ECO:0008006" key="3">
    <source>
        <dbReference type="Google" id="ProtNLM"/>
    </source>
</evidence>
<dbReference type="Proteomes" id="UP001206895">
    <property type="component" value="Unassembled WGS sequence"/>
</dbReference>